<evidence type="ECO:0000313" key="3">
    <source>
        <dbReference type="Proteomes" id="UP000323884"/>
    </source>
</evidence>
<reference evidence="2 3" key="1">
    <citation type="submission" date="2019-08" db="EMBL/GenBank/DDBJ databases">
        <title>Draft genome sequence of Chryseobacterium sp. Gsoil 183.</title>
        <authorList>
            <person name="Im W.-T."/>
        </authorList>
    </citation>
    <scope>NUCLEOTIDE SEQUENCE [LARGE SCALE GENOMIC DNA]</scope>
    <source>
        <strain evidence="2 3">Gsoil 183</strain>
    </source>
</reference>
<sequence length="171" mass="19474">MSEIPIDSLQVQLEEHIPLTDEEVKKIEEEQRKLTRVMPVILGGCSLFVMAFIAFCINDTFSEFKYYDYILFAGAGFALFGFAYLISLLVTGYDRRNWKKDKTNGKSKLSSIVIGSDTTEYGEYLTFAGPAKNEKIRILVNPEDYSQYKTGTKVVVIYLKYSKTALSIRKS</sequence>
<evidence type="ECO:0000256" key="1">
    <source>
        <dbReference type="SAM" id="Phobius"/>
    </source>
</evidence>
<comment type="caution">
    <text evidence="2">The sequence shown here is derived from an EMBL/GenBank/DDBJ whole genome shotgun (WGS) entry which is preliminary data.</text>
</comment>
<keyword evidence="3" id="KW-1185">Reference proteome</keyword>
<feature type="transmembrane region" description="Helical" evidence="1">
    <location>
        <begin position="37"/>
        <end position="57"/>
    </location>
</feature>
<proteinExistence type="predicted"/>
<dbReference type="RefSeq" id="WP_149389267.1">
    <property type="nucleotide sequence ID" value="NZ_VTRU01000008.1"/>
</dbReference>
<dbReference type="Proteomes" id="UP000323884">
    <property type="component" value="Unassembled WGS sequence"/>
</dbReference>
<dbReference type="EMBL" id="VTRU01000008">
    <property type="protein sequence ID" value="TZF92576.1"/>
    <property type="molecule type" value="Genomic_DNA"/>
</dbReference>
<name>A0A5D8ZDC2_9FLAO</name>
<protein>
    <submittedName>
        <fullName evidence="2">Uncharacterized protein</fullName>
    </submittedName>
</protein>
<dbReference type="OrthoDB" id="759771at2"/>
<gene>
    <name evidence="2" type="ORF">FW781_21305</name>
</gene>
<keyword evidence="1" id="KW-1133">Transmembrane helix</keyword>
<feature type="transmembrane region" description="Helical" evidence="1">
    <location>
        <begin position="69"/>
        <end position="90"/>
    </location>
</feature>
<evidence type="ECO:0000313" key="2">
    <source>
        <dbReference type="EMBL" id="TZF92576.1"/>
    </source>
</evidence>
<dbReference type="AlphaFoldDB" id="A0A5D8ZDC2"/>
<keyword evidence="1" id="KW-0472">Membrane</keyword>
<keyword evidence="1" id="KW-0812">Transmembrane</keyword>
<organism evidence="2 3">
    <name type="scientific">Chryseobacterium panacisoli</name>
    <dbReference type="NCBI Taxonomy" id="1807141"/>
    <lineage>
        <taxon>Bacteria</taxon>
        <taxon>Pseudomonadati</taxon>
        <taxon>Bacteroidota</taxon>
        <taxon>Flavobacteriia</taxon>
        <taxon>Flavobacteriales</taxon>
        <taxon>Weeksellaceae</taxon>
        <taxon>Chryseobacterium group</taxon>
        <taxon>Chryseobacterium</taxon>
    </lineage>
</organism>
<accession>A0A5D8ZDC2</accession>